<gene>
    <name evidence="2" type="ORF">SORBI_3002G070000</name>
</gene>
<evidence type="ECO:0000313" key="2">
    <source>
        <dbReference type="EMBL" id="KXG34628.1"/>
    </source>
</evidence>
<dbReference type="Gene3D" id="1.20.1280.50">
    <property type="match status" value="1"/>
</dbReference>
<dbReference type="InterPro" id="IPR036047">
    <property type="entry name" value="F-box-like_dom_sf"/>
</dbReference>
<dbReference type="EMBL" id="CM000761">
    <property type="protein sequence ID" value="KXG34627.1"/>
    <property type="molecule type" value="Genomic_DNA"/>
</dbReference>
<dbReference type="NCBIfam" id="TIGR01640">
    <property type="entry name" value="F_box_assoc_1"/>
    <property type="match status" value="1"/>
</dbReference>
<dbReference type="Gramene" id="OQU88663">
    <property type="protein sequence ID" value="OQU88663"/>
    <property type="gene ID" value="SORBI_3002G070000"/>
</dbReference>
<dbReference type="Pfam" id="PF08268">
    <property type="entry name" value="FBA_3"/>
    <property type="match status" value="1"/>
</dbReference>
<dbReference type="PROSITE" id="PS50181">
    <property type="entry name" value="FBOX"/>
    <property type="match status" value="1"/>
</dbReference>
<dbReference type="Gene3D" id="2.120.10.80">
    <property type="entry name" value="Kelch-type beta propeller"/>
    <property type="match status" value="1"/>
</dbReference>
<dbReference type="EMBL" id="CM000761">
    <property type="protein sequence ID" value="OQU88663.1"/>
    <property type="molecule type" value="Genomic_DNA"/>
</dbReference>
<reference evidence="2" key="2">
    <citation type="submission" date="2017-02" db="EMBL/GenBank/DDBJ databases">
        <title>WGS assembly of Sorghum bicolor.</title>
        <authorList>
            <person name="Paterson A."/>
            <person name="Mullet J."/>
            <person name="Bowers J."/>
            <person name="Bruggmann R."/>
            <person name="Dubchak I."/>
            <person name="Grimwood J."/>
            <person name="Gundlach H."/>
            <person name="Haberer G."/>
            <person name="Hellsten U."/>
            <person name="Mitros T."/>
            <person name="Poliakov A."/>
            <person name="Schmutz J."/>
            <person name="Spannagl M."/>
            <person name="Tang H."/>
            <person name="Wang X."/>
            <person name="Wicker T."/>
            <person name="Bharti A."/>
            <person name="Chapman J."/>
            <person name="Feltus F."/>
            <person name="Gowik U."/>
            <person name="Grigoriev I."/>
            <person name="Lyons E."/>
            <person name="Maher C."/>
            <person name="Martis M."/>
            <person name="Narechania A."/>
            <person name="Otillar R."/>
            <person name="Penning B."/>
            <person name="Salamov A."/>
            <person name="Wang Y."/>
            <person name="Zhang L."/>
            <person name="Carpita N."/>
            <person name="Freeling M."/>
            <person name="Gingle A."/>
            <person name="Hash C."/>
            <person name="Keller B."/>
            <person name="Klein P."/>
            <person name="Kresovich S."/>
            <person name="Mccann M."/>
            <person name="Ming R."/>
            <person name="Peterson D."/>
            <person name="Rahman M."/>
            <person name="Ware D."/>
            <person name="Westhoff P."/>
            <person name="Mayer K."/>
            <person name="Messing J."/>
            <person name="Sims D."/>
            <person name="Jenkins J."/>
            <person name="Shu S."/>
            <person name="Rokhsar D."/>
        </authorList>
    </citation>
    <scope>NUCLEOTIDE SEQUENCE</scope>
</reference>
<dbReference type="OrthoDB" id="582285at2759"/>
<dbReference type="InterPro" id="IPR011043">
    <property type="entry name" value="Gal_Oxase/kelch_b-propeller"/>
</dbReference>
<proteinExistence type="predicted"/>
<dbReference type="Proteomes" id="UP000000768">
    <property type="component" value="Chromosome 2"/>
</dbReference>
<dbReference type="InterPro" id="IPR001810">
    <property type="entry name" value="F-box_dom"/>
</dbReference>
<evidence type="ECO:0000259" key="1">
    <source>
        <dbReference type="PROSITE" id="PS50181"/>
    </source>
</evidence>
<dbReference type="InParanoid" id="A0A1B6Q9M1"/>
<dbReference type="SUPFAM" id="SSF50965">
    <property type="entry name" value="Galactose oxidase, central domain"/>
    <property type="match status" value="1"/>
</dbReference>
<dbReference type="PANTHER" id="PTHR31111">
    <property type="entry name" value="BNAA05G37150D PROTEIN-RELATED"/>
    <property type="match status" value="1"/>
</dbReference>
<dbReference type="SUPFAM" id="SSF81383">
    <property type="entry name" value="F-box domain"/>
    <property type="match status" value="1"/>
</dbReference>
<dbReference type="PANTHER" id="PTHR31111:SF133">
    <property type="entry name" value="OS07G0196600 PROTEIN"/>
    <property type="match status" value="1"/>
</dbReference>
<dbReference type="AlphaFoldDB" id="A0A1B6Q9M1"/>
<dbReference type="Pfam" id="PF00646">
    <property type="entry name" value="F-box"/>
    <property type="match status" value="1"/>
</dbReference>
<reference evidence="3" key="3">
    <citation type="journal article" date="2018" name="Plant J.">
        <title>The Sorghum bicolor reference genome: improved assembly, gene annotations, a transcriptome atlas, and signatures of genome organization.</title>
        <authorList>
            <person name="McCormick R.F."/>
            <person name="Truong S.K."/>
            <person name="Sreedasyam A."/>
            <person name="Jenkins J."/>
            <person name="Shu S."/>
            <person name="Sims D."/>
            <person name="Kennedy M."/>
            <person name="Amirebrahimi M."/>
            <person name="Weers B.D."/>
            <person name="McKinley B."/>
            <person name="Mattison A."/>
            <person name="Morishige D.T."/>
            <person name="Grimwood J."/>
            <person name="Schmutz J."/>
            <person name="Mullet J.E."/>
        </authorList>
    </citation>
    <scope>NUCLEOTIDE SEQUENCE [LARGE SCALE GENOMIC DNA]</scope>
    <source>
        <strain evidence="3">cv. BTx623</strain>
    </source>
</reference>
<dbReference type="InterPro" id="IPR015915">
    <property type="entry name" value="Kelch-typ_b-propeller"/>
</dbReference>
<organism evidence="2 3">
    <name type="scientific">Sorghum bicolor</name>
    <name type="common">Sorghum</name>
    <name type="synonym">Sorghum vulgare</name>
    <dbReference type="NCBI Taxonomy" id="4558"/>
    <lineage>
        <taxon>Eukaryota</taxon>
        <taxon>Viridiplantae</taxon>
        <taxon>Streptophyta</taxon>
        <taxon>Embryophyta</taxon>
        <taxon>Tracheophyta</taxon>
        <taxon>Spermatophyta</taxon>
        <taxon>Magnoliopsida</taxon>
        <taxon>Liliopsida</taxon>
        <taxon>Poales</taxon>
        <taxon>Poaceae</taxon>
        <taxon>PACMAD clade</taxon>
        <taxon>Panicoideae</taxon>
        <taxon>Andropogonodae</taxon>
        <taxon>Andropogoneae</taxon>
        <taxon>Sorghinae</taxon>
        <taxon>Sorghum</taxon>
    </lineage>
</organism>
<dbReference type="CDD" id="cd22157">
    <property type="entry name" value="F-box_AtFBW1-like"/>
    <property type="match status" value="1"/>
</dbReference>
<dbReference type="Gramene" id="KXG34628">
    <property type="protein sequence ID" value="KXG34628"/>
    <property type="gene ID" value="SORBI_3002G070000"/>
</dbReference>
<dbReference type="SMART" id="SM00256">
    <property type="entry name" value="FBOX"/>
    <property type="match status" value="1"/>
</dbReference>
<feature type="domain" description="F-box" evidence="1">
    <location>
        <begin position="13"/>
        <end position="59"/>
    </location>
</feature>
<accession>A0A1B6Q9M1</accession>
<dbReference type="Gramene" id="KXG34627">
    <property type="protein sequence ID" value="KXG34627"/>
    <property type="gene ID" value="SORBI_3002G070000"/>
</dbReference>
<evidence type="ECO:0000313" key="3">
    <source>
        <dbReference type="Proteomes" id="UP000000768"/>
    </source>
</evidence>
<protein>
    <recommendedName>
        <fullName evidence="1">F-box domain-containing protein</fullName>
    </recommendedName>
</protein>
<dbReference type="InterPro" id="IPR017451">
    <property type="entry name" value="F-box-assoc_interact_dom"/>
</dbReference>
<dbReference type="OMA" id="CEVFTHG"/>
<reference evidence="2 3" key="1">
    <citation type="journal article" date="2009" name="Nature">
        <title>The Sorghum bicolor genome and the diversification of grasses.</title>
        <authorList>
            <person name="Paterson A.H."/>
            <person name="Bowers J.E."/>
            <person name="Bruggmann R."/>
            <person name="Dubchak I."/>
            <person name="Grimwood J."/>
            <person name="Gundlach H."/>
            <person name="Haberer G."/>
            <person name="Hellsten U."/>
            <person name="Mitros T."/>
            <person name="Poliakov A."/>
            <person name="Schmutz J."/>
            <person name="Spannagl M."/>
            <person name="Tang H."/>
            <person name="Wang X."/>
            <person name="Wicker T."/>
            <person name="Bharti A.K."/>
            <person name="Chapman J."/>
            <person name="Feltus F.A."/>
            <person name="Gowik U."/>
            <person name="Grigoriev I.V."/>
            <person name="Lyons E."/>
            <person name="Maher C.A."/>
            <person name="Martis M."/>
            <person name="Narechania A."/>
            <person name="Otillar R.P."/>
            <person name="Penning B.W."/>
            <person name="Salamov A.A."/>
            <person name="Wang Y."/>
            <person name="Zhang L."/>
            <person name="Carpita N.C."/>
            <person name="Freeling M."/>
            <person name="Gingle A.R."/>
            <person name="Hash C.T."/>
            <person name="Keller B."/>
            <person name="Klein P."/>
            <person name="Kresovich S."/>
            <person name="McCann M.C."/>
            <person name="Ming R."/>
            <person name="Peterson D.G."/>
            <person name="Mehboob-ur-Rahman"/>
            <person name="Ware D."/>
            <person name="Westhoff P."/>
            <person name="Mayer K.F."/>
            <person name="Messing J."/>
            <person name="Rokhsar D.S."/>
        </authorList>
    </citation>
    <scope>NUCLEOTIDE SEQUENCE [LARGE SCALE GENOMIC DNA]</scope>
    <source>
        <strain evidence="3">cv. BTx623</strain>
    </source>
</reference>
<keyword evidence="3" id="KW-1185">Reference proteome</keyword>
<dbReference type="EMBL" id="CM000761">
    <property type="protein sequence ID" value="KXG34628.1"/>
    <property type="molecule type" value="Genomic_DNA"/>
</dbReference>
<dbReference type="InterPro" id="IPR013187">
    <property type="entry name" value="F-box-assoc_dom_typ3"/>
</dbReference>
<dbReference type="eggNOG" id="ENOG502RRPG">
    <property type="taxonomic scope" value="Eukaryota"/>
</dbReference>
<name>A0A1B6Q9M1_SORBI</name>
<sequence>MASSTLRSGAQGETGVGVLPIDLVFEILIRLSAAELCRLRVVCQPWGSLLSDPQFIAAHATRHPRPLFVAGHGKSDPDDGILCRIMDLSGRVIKQIRSKKDEWLISTQCNLACVAKGTPKRCQLLNLVTGERFPVPEGLSPEHTPRKLEFSNHKVSVAFGQVASTGEFKLLRVVDKKASDEVRREQLCEVFTHGGSRGSPWRGKKAAQDHVNMSPLSRVAIDGIVYFLLDEYVSSRDVRPKGIASFDLLTEEWRAILRGPVSILAKGRYGDLSLAALNGSLVLVHSRPYVSMDLWFLMDFEKGLWVKQHTVKVNLSVLDGFRAHPLVILKNGSIVIYIGSRRSLRIYNPRTNTYRNVAKMVSSEGIALYTGNLLSIANDAI</sequence>